<protein>
    <submittedName>
        <fullName evidence="2">Uncharacterized protein</fullName>
    </submittedName>
</protein>
<dbReference type="Proteomes" id="UP000473014">
    <property type="component" value="Unassembled WGS sequence"/>
</dbReference>
<gene>
    <name evidence="2" type="ORF">F0L17_21040</name>
</gene>
<name>A0A6G2BI33_9ACTN</name>
<dbReference type="Gene3D" id="3.40.50.720">
    <property type="entry name" value="NAD(P)-binding Rossmann-like Domain"/>
    <property type="match status" value="1"/>
</dbReference>
<feature type="region of interest" description="Disordered" evidence="1">
    <location>
        <begin position="75"/>
        <end position="103"/>
    </location>
</feature>
<evidence type="ECO:0000313" key="3">
    <source>
        <dbReference type="Proteomes" id="UP000473014"/>
    </source>
</evidence>
<keyword evidence="3" id="KW-1185">Reference proteome</keyword>
<accession>A0A6G2BI33</accession>
<comment type="caution">
    <text evidence="2">The sequence shown here is derived from an EMBL/GenBank/DDBJ whole genome shotgun (WGS) entry which is preliminary data.</text>
</comment>
<feature type="compositionally biased region" description="Basic and acidic residues" evidence="1">
    <location>
        <begin position="75"/>
        <end position="95"/>
    </location>
</feature>
<evidence type="ECO:0000256" key="1">
    <source>
        <dbReference type="SAM" id="MobiDB-lite"/>
    </source>
</evidence>
<dbReference type="RefSeq" id="WP_162466515.1">
    <property type="nucleotide sequence ID" value="NZ_WIXO01000001.1"/>
</dbReference>
<sequence length="318" mass="33238">MTRSRLAPGVAVVTVPGRGTAVRTADGEFLRVTTGEVPERILLEHLADADAPGTHAVPGLEALLGAFAAAGHTVADRTGRTDRTDRADREGEGATRPRPAHPDTVWLLGDDVLTRPLAGHLREAGAAPRTAVPEEVTALVRAGAAPGAAGSAGERPAAVVWCLDRPVPTGLWDDADRLPALGVAWLRCHREGWQAWVEPPAFDGGDVTSAHVRLRRLAATPAHHELAAYWAGERVTGDDRPTGPTPAALVTALLAADLAAGATVGTGTDATHTVPAAPDRLPPRRRLRRVDLRDLTVTAHPVLPVPEVAPLPRPRGAA</sequence>
<dbReference type="EMBL" id="WIXO01000001">
    <property type="protein sequence ID" value="MTE21552.1"/>
    <property type="molecule type" value="Genomic_DNA"/>
</dbReference>
<organism evidence="2 3">
    <name type="scientific">Streptomyces taklimakanensis</name>
    <dbReference type="NCBI Taxonomy" id="2569853"/>
    <lineage>
        <taxon>Bacteria</taxon>
        <taxon>Bacillati</taxon>
        <taxon>Actinomycetota</taxon>
        <taxon>Actinomycetes</taxon>
        <taxon>Kitasatosporales</taxon>
        <taxon>Streptomycetaceae</taxon>
        <taxon>Streptomyces</taxon>
    </lineage>
</organism>
<reference evidence="2 3" key="1">
    <citation type="submission" date="2019-11" db="EMBL/GenBank/DDBJ databases">
        <authorList>
            <person name="Yuan L."/>
        </authorList>
    </citation>
    <scope>NUCLEOTIDE SEQUENCE [LARGE SCALE GENOMIC DNA]</scope>
    <source>
        <strain evidence="2 3">TRM43335</strain>
    </source>
</reference>
<dbReference type="AlphaFoldDB" id="A0A6G2BI33"/>
<evidence type="ECO:0000313" key="2">
    <source>
        <dbReference type="EMBL" id="MTE21552.1"/>
    </source>
</evidence>
<proteinExistence type="predicted"/>